<dbReference type="GO" id="GO:0005681">
    <property type="term" value="C:spliceosomal complex"/>
    <property type="evidence" value="ECO:0007669"/>
    <property type="project" value="TreeGrafter"/>
</dbReference>
<organism evidence="2 3">
    <name type="scientific">Actinomortierella ambigua</name>
    <dbReference type="NCBI Taxonomy" id="1343610"/>
    <lineage>
        <taxon>Eukaryota</taxon>
        <taxon>Fungi</taxon>
        <taxon>Fungi incertae sedis</taxon>
        <taxon>Mucoromycota</taxon>
        <taxon>Mortierellomycotina</taxon>
        <taxon>Mortierellomycetes</taxon>
        <taxon>Mortierellales</taxon>
        <taxon>Mortierellaceae</taxon>
        <taxon>Actinomortierella</taxon>
    </lineage>
</organism>
<feature type="compositionally biased region" description="Low complexity" evidence="1">
    <location>
        <begin position="256"/>
        <end position="296"/>
    </location>
</feature>
<dbReference type="PANTHER" id="PTHR13361:SF1">
    <property type="entry name" value="WW DOMAIN-BINDING PROTEIN 11"/>
    <property type="match status" value="1"/>
</dbReference>
<dbReference type="AlphaFoldDB" id="A0A9P6U950"/>
<dbReference type="CDD" id="cd20557">
    <property type="entry name" value="CYCLIN_ScPCL1-like"/>
    <property type="match status" value="1"/>
</dbReference>
<dbReference type="EMBL" id="JAAAJB010000137">
    <property type="protein sequence ID" value="KAG0264531.1"/>
    <property type="molecule type" value="Genomic_DNA"/>
</dbReference>
<dbReference type="PANTHER" id="PTHR13361">
    <property type="entry name" value="WW DOMAIN-BINDING PROTEIN 11"/>
    <property type="match status" value="1"/>
</dbReference>
<keyword evidence="3" id="KW-1185">Reference proteome</keyword>
<reference evidence="2" key="1">
    <citation type="journal article" date="2020" name="Fungal Divers.">
        <title>Resolving the Mortierellaceae phylogeny through synthesis of multi-gene phylogenetics and phylogenomics.</title>
        <authorList>
            <person name="Vandepol N."/>
            <person name="Liber J."/>
            <person name="Desiro A."/>
            <person name="Na H."/>
            <person name="Kennedy M."/>
            <person name="Barry K."/>
            <person name="Grigoriev I.V."/>
            <person name="Miller A.N."/>
            <person name="O'Donnell K."/>
            <person name="Stajich J.E."/>
            <person name="Bonito G."/>
        </authorList>
    </citation>
    <scope>NUCLEOTIDE SEQUENCE</scope>
    <source>
        <strain evidence="2">BC1065</strain>
    </source>
</reference>
<proteinExistence type="predicted"/>
<feature type="region of interest" description="Disordered" evidence="1">
    <location>
        <begin position="106"/>
        <end position="190"/>
    </location>
</feature>
<gene>
    <name evidence="2" type="ORF">DFQ27_001158</name>
</gene>
<feature type="region of interest" description="Disordered" evidence="1">
    <location>
        <begin position="361"/>
        <end position="381"/>
    </location>
</feature>
<dbReference type="Proteomes" id="UP000807716">
    <property type="component" value="Unassembled WGS sequence"/>
</dbReference>
<evidence type="ECO:0000313" key="3">
    <source>
        <dbReference type="Proteomes" id="UP000807716"/>
    </source>
</evidence>
<feature type="compositionally biased region" description="Polar residues" evidence="1">
    <location>
        <begin position="133"/>
        <end position="187"/>
    </location>
</feature>
<feature type="region of interest" description="Disordered" evidence="1">
    <location>
        <begin position="548"/>
        <end position="608"/>
    </location>
</feature>
<evidence type="ECO:0008006" key="4">
    <source>
        <dbReference type="Google" id="ProtNLM"/>
    </source>
</evidence>
<dbReference type="OrthoDB" id="244495at2759"/>
<feature type="region of interest" description="Disordered" evidence="1">
    <location>
        <begin position="652"/>
        <end position="703"/>
    </location>
</feature>
<accession>A0A9P6U950</accession>
<evidence type="ECO:0000313" key="2">
    <source>
        <dbReference type="EMBL" id="KAG0264531.1"/>
    </source>
</evidence>
<feature type="compositionally biased region" description="Low complexity" evidence="1">
    <location>
        <begin position="685"/>
        <end position="703"/>
    </location>
</feature>
<feature type="compositionally biased region" description="Basic and acidic residues" evidence="1">
    <location>
        <begin position="563"/>
        <end position="580"/>
    </location>
</feature>
<feature type="compositionally biased region" description="Polar residues" evidence="1">
    <location>
        <begin position="220"/>
        <end position="242"/>
    </location>
</feature>
<feature type="compositionally biased region" description="Polar residues" evidence="1">
    <location>
        <begin position="111"/>
        <end position="123"/>
    </location>
</feature>
<feature type="region of interest" description="Disordered" evidence="1">
    <location>
        <begin position="31"/>
        <end position="58"/>
    </location>
</feature>
<feature type="region of interest" description="Disordered" evidence="1">
    <location>
        <begin position="220"/>
        <end position="298"/>
    </location>
</feature>
<evidence type="ECO:0000256" key="1">
    <source>
        <dbReference type="SAM" id="MobiDB-lite"/>
    </source>
</evidence>
<name>A0A9P6U950_9FUNG</name>
<sequence length="745" mass="82130">MSPCSPPRGYLRGHALDQMIQFDADQGRGDLNKYAVDSSHTGHRTAGPTLVKPASLGPNPSEVRFRSYSGHLPELRQRFQALQERDQGLVEQRTIAFSANLTISRWEPSERSTGPTVSLTSSAEEPIGRETSACASSTEVDHATNPTSSSSVHTPSQRVPSQPLCSSSTSPFSMQVKQEPQPQQMPRNPTVDPVYAARFISLANYIRHIVVLTSSPRVASQQQNTRQHAMQSGVSSSRTASVKQEPPSRDHHHHSTSPSTPGYRASEPSTPRSASSFSTSPTSMTTNTTASSVTTTIGPIKTDASRKYYRRISSEYQDHAMRRQLYHHRHHLPVEPNIQEGEKDRETMHVAEALEQLRETSVRAADTTSRDGAMSTDEGQQAIGGDEVTESLSRTQYGSPIQVRRAQHKPPLTISTDFKAGVPSSVAMNTTTKVATTPAAVDATPKAAAFSPPHHQTAAKSVDLPTVLNIPFPNLTLTLALIYVDRLKSKYPEARGEAGCSHRLFLVAYIIAAKYRCSVELAHLASQLKEMEIEQELELERRQRILERGSQSQRNEDTDYDADEMRSRMTKKPKLDRSNHDDDEYNNTVGARRRISMGAAPSDPSTEEWKARQTAMEKRLEQAEKLADLVFSNHAWTRLLNFGIFSLSPPVTPSAVNQSNTSTTTTTETPAAPSTPHNHQHDNNNTHSSNATNTTNANNNSASNVTVLQVEDLDRMEVEFLTFLNCDLSALSHDLQTCWNLLVGA</sequence>
<comment type="caution">
    <text evidence="2">The sequence shown here is derived from an EMBL/GenBank/DDBJ whole genome shotgun (WGS) entry which is preliminary data.</text>
</comment>
<dbReference type="Gene3D" id="1.10.472.10">
    <property type="entry name" value="Cyclin-like"/>
    <property type="match status" value="1"/>
</dbReference>
<protein>
    <recommendedName>
        <fullName evidence="4">Cyclin N-terminal domain-containing protein</fullName>
    </recommendedName>
</protein>
<feature type="compositionally biased region" description="Low complexity" evidence="1">
    <location>
        <begin position="661"/>
        <end position="676"/>
    </location>
</feature>